<keyword evidence="2" id="KW-0456">Lyase</keyword>
<dbReference type="InterPro" id="IPR013024">
    <property type="entry name" value="GGCT-like"/>
</dbReference>
<name>A0ABV7GL08_9RHOB</name>
<feature type="region of interest" description="Disordered" evidence="3">
    <location>
        <begin position="1"/>
        <end position="24"/>
    </location>
</feature>
<dbReference type="Gene3D" id="3.10.490.10">
    <property type="entry name" value="Gamma-glutamyl cyclotransferase-like"/>
    <property type="match status" value="1"/>
</dbReference>
<evidence type="ECO:0000313" key="5">
    <source>
        <dbReference type="Proteomes" id="UP001595632"/>
    </source>
</evidence>
<feature type="compositionally biased region" description="Polar residues" evidence="3">
    <location>
        <begin position="1"/>
        <end position="10"/>
    </location>
</feature>
<gene>
    <name evidence="4" type="ORF">ACFOGP_06135</name>
</gene>
<dbReference type="PANTHER" id="PTHR12192">
    <property type="entry name" value="CATION TRANSPORT PROTEIN CHAC-RELATED"/>
    <property type="match status" value="1"/>
</dbReference>
<reference evidence="5" key="1">
    <citation type="journal article" date="2019" name="Int. J. Syst. Evol. Microbiol.">
        <title>The Global Catalogue of Microorganisms (GCM) 10K type strain sequencing project: providing services to taxonomists for standard genome sequencing and annotation.</title>
        <authorList>
            <consortium name="The Broad Institute Genomics Platform"/>
            <consortium name="The Broad Institute Genome Sequencing Center for Infectious Disease"/>
            <person name="Wu L."/>
            <person name="Ma J."/>
        </authorList>
    </citation>
    <scope>NUCLEOTIDE SEQUENCE [LARGE SCALE GENOMIC DNA]</scope>
    <source>
        <strain evidence="5">KCTC 52366</strain>
    </source>
</reference>
<dbReference type="SUPFAM" id="SSF110857">
    <property type="entry name" value="Gamma-glutamyl cyclotransferase-like"/>
    <property type="match status" value="1"/>
</dbReference>
<sequence>MQPDSNTRTTDPYRHHPGLRGKIEDPLTSFFRDFDPATIEAELAARGLEPMPAYPDAEREAFRTAALDGRRDKDLWVFAYGSLMWNPAFLFEEVRRAHLPGFARRFILKDVSGGRGTPDHPGVMAALDSDPDGPGCDGLAFRIAAERLEEETDILWRRERISPCYHEEFLPASTDHGEITVLAFTADHDADMIHPDLSHDEQVTYAAFGEGILGTSFEYIQNLADRFEILNIEDPDMARLLADARARRDGAA</sequence>
<dbReference type="EC" id="4.3.2.7" evidence="1"/>
<evidence type="ECO:0000256" key="2">
    <source>
        <dbReference type="ARBA" id="ARBA00023239"/>
    </source>
</evidence>
<comment type="caution">
    <text evidence="4">The sequence shown here is derived from an EMBL/GenBank/DDBJ whole genome shotgun (WGS) entry which is preliminary data.</text>
</comment>
<dbReference type="InterPro" id="IPR006840">
    <property type="entry name" value="ChaC"/>
</dbReference>
<dbReference type="RefSeq" id="WP_275634063.1">
    <property type="nucleotide sequence ID" value="NZ_JARGYD010000007.1"/>
</dbReference>
<evidence type="ECO:0000256" key="1">
    <source>
        <dbReference type="ARBA" id="ARBA00012344"/>
    </source>
</evidence>
<organism evidence="4 5">
    <name type="scientific">Psychromarinibacter halotolerans</name>
    <dbReference type="NCBI Taxonomy" id="1775175"/>
    <lineage>
        <taxon>Bacteria</taxon>
        <taxon>Pseudomonadati</taxon>
        <taxon>Pseudomonadota</taxon>
        <taxon>Alphaproteobacteria</taxon>
        <taxon>Rhodobacterales</taxon>
        <taxon>Paracoccaceae</taxon>
        <taxon>Psychromarinibacter</taxon>
    </lineage>
</organism>
<dbReference type="PANTHER" id="PTHR12192:SF2">
    <property type="entry name" value="GLUTATHIONE-SPECIFIC GAMMA-GLUTAMYLCYCLOTRANSFERASE 2"/>
    <property type="match status" value="1"/>
</dbReference>
<dbReference type="InterPro" id="IPR036568">
    <property type="entry name" value="GGCT-like_sf"/>
</dbReference>
<accession>A0ABV7GL08</accession>
<keyword evidence="5" id="KW-1185">Reference proteome</keyword>
<dbReference type="CDD" id="cd06661">
    <property type="entry name" value="GGCT_like"/>
    <property type="match status" value="1"/>
</dbReference>
<proteinExistence type="predicted"/>
<evidence type="ECO:0000313" key="4">
    <source>
        <dbReference type="EMBL" id="MFC3142278.1"/>
    </source>
</evidence>
<dbReference type="Proteomes" id="UP001595632">
    <property type="component" value="Unassembled WGS sequence"/>
</dbReference>
<evidence type="ECO:0000256" key="3">
    <source>
        <dbReference type="SAM" id="MobiDB-lite"/>
    </source>
</evidence>
<dbReference type="Pfam" id="PF04752">
    <property type="entry name" value="ChaC"/>
    <property type="match status" value="1"/>
</dbReference>
<dbReference type="EMBL" id="JBHRTB010000010">
    <property type="protein sequence ID" value="MFC3142278.1"/>
    <property type="molecule type" value="Genomic_DNA"/>
</dbReference>
<protein>
    <recommendedName>
        <fullName evidence="1">glutathione-specific gamma-glutamylcyclotransferase</fullName>
        <ecNumber evidence="1">4.3.2.7</ecNumber>
    </recommendedName>
</protein>